<keyword evidence="4" id="KW-1185">Reference proteome</keyword>
<dbReference type="AlphaFoldDB" id="A0A975G414"/>
<dbReference type="EMBL" id="CP073078">
    <property type="protein sequence ID" value="QUD90740.1"/>
    <property type="molecule type" value="Genomic_DNA"/>
</dbReference>
<evidence type="ECO:0000313" key="3">
    <source>
        <dbReference type="EMBL" id="QUD90740.1"/>
    </source>
</evidence>
<name>A0A975G414_9CAUL</name>
<dbReference type="SUPFAM" id="SSF52172">
    <property type="entry name" value="CheY-like"/>
    <property type="match status" value="1"/>
</dbReference>
<protein>
    <submittedName>
        <fullName evidence="3">Response regulator</fullName>
    </submittedName>
</protein>
<dbReference type="Proteomes" id="UP000676409">
    <property type="component" value="Chromosome"/>
</dbReference>
<dbReference type="PROSITE" id="PS50110">
    <property type="entry name" value="RESPONSE_REGULATORY"/>
    <property type="match status" value="1"/>
</dbReference>
<dbReference type="Gene3D" id="3.40.50.2300">
    <property type="match status" value="1"/>
</dbReference>
<dbReference type="GO" id="GO:0000160">
    <property type="term" value="P:phosphorelay signal transduction system"/>
    <property type="evidence" value="ECO:0007669"/>
    <property type="project" value="InterPro"/>
</dbReference>
<feature type="domain" description="Response regulatory" evidence="2">
    <location>
        <begin position="1"/>
        <end position="78"/>
    </location>
</feature>
<sequence>MLEDAGFAVIEACDVASAPDVLKDKSGICLIFTDMNMLAKLDGADLVRFLQRHYQNTRVILMSGNIKKSCSAEMPFLK</sequence>
<dbReference type="Pfam" id="PF00072">
    <property type="entry name" value="Response_reg"/>
    <property type="match status" value="1"/>
</dbReference>
<evidence type="ECO:0000313" key="4">
    <source>
        <dbReference type="Proteomes" id="UP000676409"/>
    </source>
</evidence>
<accession>A0A975G414</accession>
<proteinExistence type="predicted"/>
<dbReference type="InterPro" id="IPR001789">
    <property type="entry name" value="Sig_transdc_resp-reg_receiver"/>
</dbReference>
<organism evidence="3 4">
    <name type="scientific">Phenylobacterium montanum</name>
    <dbReference type="NCBI Taxonomy" id="2823693"/>
    <lineage>
        <taxon>Bacteria</taxon>
        <taxon>Pseudomonadati</taxon>
        <taxon>Pseudomonadota</taxon>
        <taxon>Alphaproteobacteria</taxon>
        <taxon>Caulobacterales</taxon>
        <taxon>Caulobacteraceae</taxon>
        <taxon>Phenylobacterium</taxon>
    </lineage>
</organism>
<evidence type="ECO:0000259" key="2">
    <source>
        <dbReference type="PROSITE" id="PS50110"/>
    </source>
</evidence>
<reference evidence="3" key="1">
    <citation type="submission" date="2021-04" db="EMBL/GenBank/DDBJ databases">
        <title>The complete genome sequence of Caulobacter sp. S6.</title>
        <authorList>
            <person name="Tang Y."/>
            <person name="Ouyang W."/>
            <person name="Liu Q."/>
            <person name="Huang B."/>
            <person name="Guo Z."/>
            <person name="Lei P."/>
        </authorList>
    </citation>
    <scope>NUCLEOTIDE SEQUENCE</scope>
    <source>
        <strain evidence="3">S6</strain>
    </source>
</reference>
<keyword evidence="1" id="KW-0597">Phosphoprotein</keyword>
<dbReference type="KEGG" id="caul:KCG34_10445"/>
<feature type="modified residue" description="4-aspartylphosphate" evidence="1">
    <location>
        <position position="34"/>
    </location>
</feature>
<gene>
    <name evidence="3" type="ORF">KCG34_10445</name>
</gene>
<evidence type="ECO:0000256" key="1">
    <source>
        <dbReference type="PROSITE-ProRule" id="PRU00169"/>
    </source>
</evidence>
<dbReference type="InterPro" id="IPR011006">
    <property type="entry name" value="CheY-like_superfamily"/>
</dbReference>